<feature type="transmembrane region" description="Helical" evidence="1">
    <location>
        <begin position="323"/>
        <end position="344"/>
    </location>
</feature>
<comment type="caution">
    <text evidence="3">The sequence shown here is derived from an EMBL/GenBank/DDBJ whole genome shotgun (WGS) entry which is preliminary data.</text>
</comment>
<dbReference type="InterPro" id="IPR016032">
    <property type="entry name" value="Sig_transdc_resp-reg_C-effctor"/>
</dbReference>
<organism evidence="3 4">
    <name type="scientific">Sphingobacterium tabacisoli</name>
    <dbReference type="NCBI Taxonomy" id="2044855"/>
    <lineage>
        <taxon>Bacteria</taxon>
        <taxon>Pseudomonadati</taxon>
        <taxon>Bacteroidota</taxon>
        <taxon>Sphingobacteriia</taxon>
        <taxon>Sphingobacteriales</taxon>
        <taxon>Sphingobacteriaceae</taxon>
        <taxon>Sphingobacterium</taxon>
    </lineage>
</organism>
<keyword evidence="1" id="KW-1133">Transmembrane helix</keyword>
<keyword evidence="1" id="KW-0812">Transmembrane</keyword>
<keyword evidence="1" id="KW-0472">Membrane</keyword>
<dbReference type="SMART" id="SM00421">
    <property type="entry name" value="HTH_LUXR"/>
    <property type="match status" value="1"/>
</dbReference>
<dbReference type="EMBL" id="JBHULD010000025">
    <property type="protein sequence ID" value="MFD2557043.1"/>
    <property type="molecule type" value="Genomic_DNA"/>
</dbReference>
<accession>A0ABW5L9F8</accession>
<evidence type="ECO:0000313" key="3">
    <source>
        <dbReference type="EMBL" id="MFD2557043.1"/>
    </source>
</evidence>
<keyword evidence="4" id="KW-1185">Reference proteome</keyword>
<dbReference type="Proteomes" id="UP001597440">
    <property type="component" value="Unassembled WGS sequence"/>
</dbReference>
<dbReference type="Gene3D" id="1.10.10.10">
    <property type="entry name" value="Winged helix-like DNA-binding domain superfamily/Winged helix DNA-binding domain"/>
    <property type="match status" value="1"/>
</dbReference>
<name>A0ABW5L9F8_9SPHI</name>
<dbReference type="RefSeq" id="WP_210354579.1">
    <property type="nucleotide sequence ID" value="NZ_JAEQMU010000002.1"/>
</dbReference>
<feature type="domain" description="HTH luxR-type" evidence="2">
    <location>
        <begin position="433"/>
        <end position="490"/>
    </location>
</feature>
<dbReference type="SUPFAM" id="SSF46894">
    <property type="entry name" value="C-terminal effector domain of the bipartite response regulators"/>
    <property type="match status" value="1"/>
</dbReference>
<dbReference type="InterPro" id="IPR036388">
    <property type="entry name" value="WH-like_DNA-bd_sf"/>
</dbReference>
<dbReference type="InterPro" id="IPR000792">
    <property type="entry name" value="Tscrpt_reg_LuxR_C"/>
</dbReference>
<evidence type="ECO:0000259" key="2">
    <source>
        <dbReference type="SMART" id="SM00421"/>
    </source>
</evidence>
<evidence type="ECO:0000256" key="1">
    <source>
        <dbReference type="SAM" id="Phobius"/>
    </source>
</evidence>
<protein>
    <submittedName>
        <fullName evidence="3">Helix-turn-helix transcriptional regulator</fullName>
    </submittedName>
</protein>
<gene>
    <name evidence="3" type="ORF">ACFSQW_21815</name>
</gene>
<sequence length="493" mass="56092">MNLLFAKHLLPLMVFLFFLISNTAVSGGNSMVKGYSLEKGEWVSVESVDLLQPTIVEQNAFDFLFDVDRNKGLLKSEDYRFLLAQSLVNQGKIKELVAIDSYIFKEIGVSEYLLKTLEQASELATGLSDKNQKYFYSCLIDASIGGLKASVEEQQKWYASAYQKHLLIDPKTEEFRQTELIGLASQAMALSLSQKAVEAERVFLQGIARIDESKVGEEDYYLLFKYIHFLVETKAYDKIDKWLSYSLSLAETGNEAYYKTLTYYHLVLLKAKQGLPEASAQYLRDYQLSKVQLSSKELVRIAFVESSYYDYGNTAFVKQDKGIMAFSGLAILIIGAVVGTSVYLQRSGKRAELPLEEEVEPERLVGWSIVPQDALETSLYDIAPSETIVELKASPVEDISDLKKMAENNDPLFMKKFKQFFRDFAECVGRKAETPLNLAELEVCAYTKLGYTTKEVAYYRGDSIRSVENRKYRIRRKLNLPRDVDFTDWVLTA</sequence>
<proteinExistence type="predicted"/>
<reference evidence="4" key="1">
    <citation type="journal article" date="2019" name="Int. J. Syst. Evol. Microbiol.">
        <title>The Global Catalogue of Microorganisms (GCM) 10K type strain sequencing project: providing services to taxonomists for standard genome sequencing and annotation.</title>
        <authorList>
            <consortium name="The Broad Institute Genomics Platform"/>
            <consortium name="The Broad Institute Genome Sequencing Center for Infectious Disease"/>
            <person name="Wu L."/>
            <person name="Ma J."/>
        </authorList>
    </citation>
    <scope>NUCLEOTIDE SEQUENCE [LARGE SCALE GENOMIC DNA]</scope>
    <source>
        <strain evidence="4">KCTC 52298</strain>
    </source>
</reference>
<evidence type="ECO:0000313" key="4">
    <source>
        <dbReference type="Proteomes" id="UP001597440"/>
    </source>
</evidence>